<organism evidence="1 2">
    <name type="scientific">Trichomalopsis sarcophagae</name>
    <dbReference type="NCBI Taxonomy" id="543379"/>
    <lineage>
        <taxon>Eukaryota</taxon>
        <taxon>Metazoa</taxon>
        <taxon>Ecdysozoa</taxon>
        <taxon>Arthropoda</taxon>
        <taxon>Hexapoda</taxon>
        <taxon>Insecta</taxon>
        <taxon>Pterygota</taxon>
        <taxon>Neoptera</taxon>
        <taxon>Endopterygota</taxon>
        <taxon>Hymenoptera</taxon>
        <taxon>Apocrita</taxon>
        <taxon>Proctotrupomorpha</taxon>
        <taxon>Chalcidoidea</taxon>
        <taxon>Pteromalidae</taxon>
        <taxon>Pteromalinae</taxon>
        <taxon>Trichomalopsis</taxon>
    </lineage>
</organism>
<proteinExistence type="predicted"/>
<dbReference type="EMBL" id="NNAY01000073">
    <property type="protein sequence ID" value="OXU31262.1"/>
    <property type="molecule type" value="Genomic_DNA"/>
</dbReference>
<accession>A0A232FKR6</accession>
<evidence type="ECO:0000313" key="2">
    <source>
        <dbReference type="Proteomes" id="UP000215335"/>
    </source>
</evidence>
<name>A0A232FKR6_9HYME</name>
<evidence type="ECO:0000313" key="1">
    <source>
        <dbReference type="EMBL" id="OXU31262.1"/>
    </source>
</evidence>
<comment type="caution">
    <text evidence="1">The sequence shown here is derived from an EMBL/GenBank/DDBJ whole genome shotgun (WGS) entry which is preliminary data.</text>
</comment>
<keyword evidence="2" id="KW-1185">Reference proteome</keyword>
<protein>
    <submittedName>
        <fullName evidence="1">Uncharacterized protein</fullName>
    </submittedName>
</protein>
<reference evidence="1 2" key="1">
    <citation type="journal article" date="2017" name="Curr. Biol.">
        <title>The Evolution of Venom by Co-option of Single-Copy Genes.</title>
        <authorList>
            <person name="Martinson E.O."/>
            <person name="Mrinalini"/>
            <person name="Kelkar Y.D."/>
            <person name="Chang C.H."/>
            <person name="Werren J.H."/>
        </authorList>
    </citation>
    <scope>NUCLEOTIDE SEQUENCE [LARGE SCALE GENOMIC DNA]</scope>
    <source>
        <strain evidence="1 2">Alberta</strain>
        <tissue evidence="1">Whole body</tissue>
    </source>
</reference>
<sequence length="28" mass="3018">MVLSLYLSLKYGAILKGLSGVCYAKGRI</sequence>
<gene>
    <name evidence="1" type="ORF">TSAR_012164</name>
</gene>
<dbReference type="Proteomes" id="UP000215335">
    <property type="component" value="Unassembled WGS sequence"/>
</dbReference>
<dbReference type="AlphaFoldDB" id="A0A232FKR6"/>